<dbReference type="KEGG" id="paby:Ga0080574_TMP20"/>
<dbReference type="AlphaFoldDB" id="A0A1P8ULS8"/>
<sequence>MICAIITPIGPGHETLFQQVCAPSVAQAEAWNKGPFSEIRHYAMDDTQGRHGRSARRNEALQRALTEGVDWVFFLDADDILTPNAFEAFGRVIEAEPDLEAVWGLICTLDAGGEPQLREGQPERIDTREAFLSVQPYNAVQIGGFFRTALAARVGFDTAMDTGEDYKFYCQLWAEARCAKRPEIFFVNQRGQHSTGPRSATGADWARSVQQQWKAQLAEVTAWAEFDDGGETPVRMRLTNPGDLIQASYLQGRYFETDSLEKLKKLIDRPAPRIVEVGANIGNHVVWYARHLGASKIYPVEPNPEALALLDANIAANGLSDVIDRRGMGLGAGAGEGRFVAETADADNLGATRLVAAEDGGIETRSLDALLGEDRVDFIKIDAEGMELEVLDGAAELIARDRPVIWVEVLRPNVMGFVQNWCRKAGYRVADSTPYRNTMDYFAVPKDRP</sequence>
<dbReference type="PANTHER" id="PTHR34203">
    <property type="entry name" value="METHYLTRANSFERASE, FKBM FAMILY PROTEIN"/>
    <property type="match status" value="1"/>
</dbReference>
<dbReference type="Pfam" id="PF00535">
    <property type="entry name" value="Glycos_transf_2"/>
    <property type="match status" value="1"/>
</dbReference>
<evidence type="ECO:0000313" key="4">
    <source>
        <dbReference type="Proteomes" id="UP000187059"/>
    </source>
</evidence>
<evidence type="ECO:0000313" key="3">
    <source>
        <dbReference type="EMBL" id="APZ50354.1"/>
    </source>
</evidence>
<name>A0A1P8ULS8_9RHOB</name>
<protein>
    <submittedName>
        <fullName evidence="3">Methyltransferase, FkbM family</fullName>
    </submittedName>
</protein>
<dbReference type="InterPro" id="IPR006342">
    <property type="entry name" value="FkbM_mtfrase"/>
</dbReference>
<feature type="domain" description="Glycosyltransferase 2-like" evidence="1">
    <location>
        <begin position="49"/>
        <end position="102"/>
    </location>
</feature>
<dbReference type="InterPro" id="IPR029063">
    <property type="entry name" value="SAM-dependent_MTases_sf"/>
</dbReference>
<dbReference type="InterPro" id="IPR001173">
    <property type="entry name" value="Glyco_trans_2-like"/>
</dbReference>
<dbReference type="Proteomes" id="UP000187059">
    <property type="component" value="Plasmid pPABY5"/>
</dbReference>
<dbReference type="Gene3D" id="3.40.50.150">
    <property type="entry name" value="Vaccinia Virus protein VP39"/>
    <property type="match status" value="1"/>
</dbReference>
<dbReference type="Gene3D" id="3.90.550.10">
    <property type="entry name" value="Spore Coat Polysaccharide Biosynthesis Protein SpsA, Chain A"/>
    <property type="match status" value="1"/>
</dbReference>
<keyword evidence="3" id="KW-0489">Methyltransferase</keyword>
<dbReference type="GO" id="GO:0032259">
    <property type="term" value="P:methylation"/>
    <property type="evidence" value="ECO:0007669"/>
    <property type="project" value="UniProtKB-KW"/>
</dbReference>
<dbReference type="InterPro" id="IPR029044">
    <property type="entry name" value="Nucleotide-diphossugar_trans"/>
</dbReference>
<keyword evidence="4" id="KW-1185">Reference proteome</keyword>
<dbReference type="SUPFAM" id="SSF53335">
    <property type="entry name" value="S-adenosyl-L-methionine-dependent methyltransferases"/>
    <property type="match status" value="1"/>
</dbReference>
<dbReference type="EMBL" id="CP015089">
    <property type="protein sequence ID" value="APZ50354.1"/>
    <property type="molecule type" value="Genomic_DNA"/>
</dbReference>
<evidence type="ECO:0000259" key="1">
    <source>
        <dbReference type="Pfam" id="PF00535"/>
    </source>
</evidence>
<gene>
    <name evidence="3" type="ORF">Ga0080574_TMP20</name>
</gene>
<geneLocation type="plasmid" evidence="4">
    <name>ppaby5</name>
</geneLocation>
<dbReference type="Pfam" id="PF05050">
    <property type="entry name" value="Methyltransf_21"/>
    <property type="match status" value="1"/>
</dbReference>
<dbReference type="InterPro" id="IPR052514">
    <property type="entry name" value="SAM-dependent_MTase"/>
</dbReference>
<dbReference type="RefSeq" id="WP_076693934.1">
    <property type="nucleotide sequence ID" value="NZ_CP015089.1"/>
</dbReference>
<keyword evidence="3" id="KW-0808">Transferase</keyword>
<dbReference type="CDD" id="cd00761">
    <property type="entry name" value="Glyco_tranf_GTA_type"/>
    <property type="match status" value="1"/>
</dbReference>
<dbReference type="GO" id="GO:0008168">
    <property type="term" value="F:methyltransferase activity"/>
    <property type="evidence" value="ECO:0007669"/>
    <property type="project" value="UniProtKB-KW"/>
</dbReference>
<evidence type="ECO:0000259" key="2">
    <source>
        <dbReference type="Pfam" id="PF05050"/>
    </source>
</evidence>
<reference evidence="3 4" key="1">
    <citation type="submission" date="2016-04" db="EMBL/GenBank/DDBJ databases">
        <title>Deep-sea bacteria in the southern Pacific.</title>
        <authorList>
            <person name="Tang K."/>
        </authorList>
    </citation>
    <scope>NUCLEOTIDE SEQUENCE [LARGE SCALE GENOMIC DNA]</scope>
    <source>
        <strain evidence="3 4">JLT2014</strain>
        <plasmid evidence="4">ppaby5</plasmid>
    </source>
</reference>
<dbReference type="NCBIfam" id="TIGR01444">
    <property type="entry name" value="fkbM_fam"/>
    <property type="match status" value="1"/>
</dbReference>
<keyword evidence="3" id="KW-0614">Plasmid</keyword>
<feature type="domain" description="Methyltransferase FkbM" evidence="2">
    <location>
        <begin position="276"/>
        <end position="429"/>
    </location>
</feature>
<accession>A0A1P8ULS8</accession>
<organism evidence="3 4">
    <name type="scientific">Salipiger abyssi</name>
    <dbReference type="NCBI Taxonomy" id="1250539"/>
    <lineage>
        <taxon>Bacteria</taxon>
        <taxon>Pseudomonadati</taxon>
        <taxon>Pseudomonadota</taxon>
        <taxon>Alphaproteobacteria</taxon>
        <taxon>Rhodobacterales</taxon>
        <taxon>Roseobacteraceae</taxon>
        <taxon>Salipiger</taxon>
    </lineage>
</organism>
<dbReference type="PANTHER" id="PTHR34203:SF15">
    <property type="entry name" value="SLL1173 PROTEIN"/>
    <property type="match status" value="1"/>
</dbReference>
<proteinExistence type="predicted"/>
<dbReference type="SUPFAM" id="SSF53448">
    <property type="entry name" value="Nucleotide-diphospho-sugar transferases"/>
    <property type="match status" value="1"/>
</dbReference>